<keyword evidence="3" id="KW-1185">Reference proteome</keyword>
<proteinExistence type="predicted"/>
<reference evidence="2 3" key="1">
    <citation type="journal article" date="2019" name="Commun. Biol.">
        <title>The bagworm genome reveals a unique fibroin gene that provides high tensile strength.</title>
        <authorList>
            <person name="Kono N."/>
            <person name="Nakamura H."/>
            <person name="Ohtoshi R."/>
            <person name="Tomita M."/>
            <person name="Numata K."/>
            <person name="Arakawa K."/>
        </authorList>
    </citation>
    <scope>NUCLEOTIDE SEQUENCE [LARGE SCALE GENOMIC DNA]</scope>
</reference>
<dbReference type="EMBL" id="BGZK01000112">
    <property type="protein sequence ID" value="GBP19838.1"/>
    <property type="molecule type" value="Genomic_DNA"/>
</dbReference>
<evidence type="ECO:0000313" key="3">
    <source>
        <dbReference type="Proteomes" id="UP000299102"/>
    </source>
</evidence>
<name>A0A4C1U0U9_EUMVA</name>
<evidence type="ECO:0000313" key="2">
    <source>
        <dbReference type="EMBL" id="GBP19838.1"/>
    </source>
</evidence>
<dbReference type="Proteomes" id="UP000299102">
    <property type="component" value="Unassembled WGS sequence"/>
</dbReference>
<feature type="region of interest" description="Disordered" evidence="1">
    <location>
        <begin position="46"/>
        <end position="66"/>
    </location>
</feature>
<comment type="caution">
    <text evidence="2">The sequence shown here is derived from an EMBL/GenBank/DDBJ whole genome shotgun (WGS) entry which is preliminary data.</text>
</comment>
<sequence length="177" mass="19453">MGRVIAIPKAGKDPDSQRANDQSRCCPIAMFERIALRRLLRHLTPRQSSLGSADIPPRSSWQESFTTWPPSTTGVVVPSVSFSTSRRRSTECGTRVGVQITEYANPACTRTDSSVVPGRSQFLRCSRGRNLGSTTHPRRSAQGSCLSPCLYGSTRMISPLSQVNYRLGGGRRTRAIR</sequence>
<protein>
    <submittedName>
        <fullName evidence="2">Uncharacterized protein</fullName>
    </submittedName>
</protein>
<evidence type="ECO:0000256" key="1">
    <source>
        <dbReference type="SAM" id="MobiDB-lite"/>
    </source>
</evidence>
<feature type="region of interest" description="Disordered" evidence="1">
    <location>
        <begin position="1"/>
        <end position="22"/>
    </location>
</feature>
<dbReference type="AlphaFoldDB" id="A0A4C1U0U9"/>
<accession>A0A4C1U0U9</accession>
<gene>
    <name evidence="2" type="ORF">EVAR_75131_1</name>
</gene>
<organism evidence="2 3">
    <name type="scientific">Eumeta variegata</name>
    <name type="common">Bagworm moth</name>
    <name type="synonym">Eumeta japonica</name>
    <dbReference type="NCBI Taxonomy" id="151549"/>
    <lineage>
        <taxon>Eukaryota</taxon>
        <taxon>Metazoa</taxon>
        <taxon>Ecdysozoa</taxon>
        <taxon>Arthropoda</taxon>
        <taxon>Hexapoda</taxon>
        <taxon>Insecta</taxon>
        <taxon>Pterygota</taxon>
        <taxon>Neoptera</taxon>
        <taxon>Endopterygota</taxon>
        <taxon>Lepidoptera</taxon>
        <taxon>Glossata</taxon>
        <taxon>Ditrysia</taxon>
        <taxon>Tineoidea</taxon>
        <taxon>Psychidae</taxon>
        <taxon>Oiketicinae</taxon>
        <taxon>Eumeta</taxon>
    </lineage>
</organism>